<sequence>MISSSSTKYTFCYYKQKFNYLGDKMGLTHEFYLVRSENENEPVETVVLSDNLVLYIWDSLRWIPSFNPSAQENQTGLNYHGITIIRHEGANLLKGICLNWSRLFSLAPSTFRLTGDFVMDENGNGAYEKWNCTRDDLTKTLSALAAIAERAYHENYNIVHHGI</sequence>
<evidence type="ECO:0000313" key="1">
    <source>
        <dbReference type="EMBL" id="ASJ52937.1"/>
    </source>
</evidence>
<evidence type="ECO:0000313" key="2">
    <source>
        <dbReference type="Proteomes" id="UP000197781"/>
    </source>
</evidence>
<protein>
    <submittedName>
        <fullName evidence="1">Uncharacterized protein</fullName>
    </submittedName>
</protein>
<dbReference type="RefSeq" id="WP_088906799.1">
    <property type="nucleotide sequence ID" value="NZ_CP018145.1"/>
</dbReference>
<organism evidence="1 2">
    <name type="scientific">Brevibacillus formosus</name>
    <dbReference type="NCBI Taxonomy" id="54913"/>
    <lineage>
        <taxon>Bacteria</taxon>
        <taxon>Bacillati</taxon>
        <taxon>Bacillota</taxon>
        <taxon>Bacilli</taxon>
        <taxon>Bacillales</taxon>
        <taxon>Paenibacillaceae</taxon>
        <taxon>Brevibacillus</taxon>
    </lineage>
</organism>
<reference evidence="1 2" key="1">
    <citation type="submission" date="2016-11" db="EMBL/GenBank/DDBJ databases">
        <authorList>
            <person name="Jaros S."/>
            <person name="Januszkiewicz K."/>
            <person name="Wedrychowicz H."/>
        </authorList>
    </citation>
    <scope>NUCLEOTIDE SEQUENCE [LARGE SCALE GENOMIC DNA]</scope>
    <source>
        <strain evidence="1 2">NF2</strain>
    </source>
</reference>
<gene>
    <name evidence="1" type="ORF">BP422_04845</name>
</gene>
<dbReference type="KEGG" id="bfm:BP422_04845"/>
<name>A0A220MD50_9BACL</name>
<dbReference type="EMBL" id="CP018145">
    <property type="protein sequence ID" value="ASJ52937.1"/>
    <property type="molecule type" value="Genomic_DNA"/>
</dbReference>
<dbReference type="AlphaFoldDB" id="A0A220MD50"/>
<dbReference type="Proteomes" id="UP000197781">
    <property type="component" value="Chromosome"/>
</dbReference>
<proteinExistence type="predicted"/>
<accession>A0A220MD50</accession>